<gene>
    <name evidence="1" type="ORF">HFQ381_LOCUS31511</name>
    <name evidence="2" type="ORF">TSG867_LOCUS29235</name>
</gene>
<dbReference type="GO" id="GO:0051017">
    <property type="term" value="P:actin filament bundle assembly"/>
    <property type="evidence" value="ECO:0007669"/>
    <property type="project" value="TreeGrafter"/>
</dbReference>
<dbReference type="Gene3D" id="2.80.10.50">
    <property type="match status" value="1"/>
</dbReference>
<dbReference type="Proteomes" id="UP000663862">
    <property type="component" value="Unassembled WGS sequence"/>
</dbReference>
<proteinExistence type="predicted"/>
<accession>A0A820ZAA5</accession>
<reference evidence="1" key="1">
    <citation type="submission" date="2021-02" db="EMBL/GenBank/DDBJ databases">
        <authorList>
            <person name="Nowell W R."/>
        </authorList>
    </citation>
    <scope>NUCLEOTIDE SEQUENCE</scope>
</reference>
<dbReference type="AlphaFoldDB" id="A0A820ZAA5"/>
<dbReference type="EMBL" id="CAJOBQ010004015">
    <property type="protein sequence ID" value="CAF4624645.1"/>
    <property type="molecule type" value="Genomic_DNA"/>
</dbReference>
<organism evidence="1 3">
    <name type="scientific">Rotaria socialis</name>
    <dbReference type="NCBI Taxonomy" id="392032"/>
    <lineage>
        <taxon>Eukaryota</taxon>
        <taxon>Metazoa</taxon>
        <taxon>Spiralia</taxon>
        <taxon>Gnathifera</taxon>
        <taxon>Rotifera</taxon>
        <taxon>Eurotatoria</taxon>
        <taxon>Bdelloidea</taxon>
        <taxon>Philodinida</taxon>
        <taxon>Philodinidae</taxon>
        <taxon>Rotaria</taxon>
    </lineage>
</organism>
<dbReference type="Proteomes" id="UP000663851">
    <property type="component" value="Unassembled WGS sequence"/>
</dbReference>
<sequence length="156" mass="16817">WKRSSETSNQNIVSKPPTSKVVALRSNANSKFVCAENGGQSSLIATQNTVSSWETFDLIVLSGDNVALKSHANGHYVSSETAGNSPLIANHTEVSSSETFKMVDCGNGKVAFIADNGKYVCADYFGMSALIANRTNINSWETFDLVHQPLPSREIS</sequence>
<dbReference type="GO" id="GO:0007163">
    <property type="term" value="P:establishment or maintenance of cell polarity"/>
    <property type="evidence" value="ECO:0007669"/>
    <property type="project" value="TreeGrafter"/>
</dbReference>
<dbReference type="PANTHER" id="PTHR10551:SF9">
    <property type="entry name" value="FASCIN-2"/>
    <property type="match status" value="1"/>
</dbReference>
<dbReference type="GO" id="GO:0051015">
    <property type="term" value="F:actin filament binding"/>
    <property type="evidence" value="ECO:0007669"/>
    <property type="project" value="InterPro"/>
</dbReference>
<dbReference type="InterPro" id="IPR008999">
    <property type="entry name" value="Actin-crosslinking"/>
</dbReference>
<dbReference type="InterPro" id="IPR010431">
    <property type="entry name" value="Fascin"/>
</dbReference>
<dbReference type="CDD" id="cd00257">
    <property type="entry name" value="beta-trefoil_FSCN-like"/>
    <property type="match status" value="1"/>
</dbReference>
<name>A0A820ZAA5_9BILA</name>
<dbReference type="EMBL" id="CAJOBO010006484">
    <property type="protein sequence ID" value="CAF4561945.1"/>
    <property type="molecule type" value="Genomic_DNA"/>
</dbReference>
<evidence type="ECO:0000313" key="1">
    <source>
        <dbReference type="EMBL" id="CAF4561945.1"/>
    </source>
</evidence>
<feature type="non-terminal residue" evidence="1">
    <location>
        <position position="1"/>
    </location>
</feature>
<protein>
    <submittedName>
        <fullName evidence="1">Uncharacterized protein</fullName>
    </submittedName>
</protein>
<dbReference type="GO" id="GO:0015629">
    <property type="term" value="C:actin cytoskeleton"/>
    <property type="evidence" value="ECO:0007669"/>
    <property type="project" value="TreeGrafter"/>
</dbReference>
<evidence type="ECO:0000313" key="3">
    <source>
        <dbReference type="Proteomes" id="UP000663851"/>
    </source>
</evidence>
<dbReference type="PANTHER" id="PTHR10551">
    <property type="entry name" value="FASCIN"/>
    <property type="match status" value="1"/>
</dbReference>
<dbReference type="GO" id="GO:0005737">
    <property type="term" value="C:cytoplasm"/>
    <property type="evidence" value="ECO:0007669"/>
    <property type="project" value="TreeGrafter"/>
</dbReference>
<evidence type="ECO:0000313" key="2">
    <source>
        <dbReference type="EMBL" id="CAF4624645.1"/>
    </source>
</evidence>
<dbReference type="GO" id="GO:0016477">
    <property type="term" value="P:cell migration"/>
    <property type="evidence" value="ECO:0007669"/>
    <property type="project" value="TreeGrafter"/>
</dbReference>
<comment type="caution">
    <text evidence="1">The sequence shown here is derived from an EMBL/GenBank/DDBJ whole genome shotgun (WGS) entry which is preliminary data.</text>
</comment>
<dbReference type="SUPFAM" id="SSF50405">
    <property type="entry name" value="Actin-crosslinking proteins"/>
    <property type="match status" value="1"/>
</dbReference>